<comment type="caution">
    <text evidence="2">The sequence shown here is derived from an EMBL/GenBank/DDBJ whole genome shotgun (WGS) entry which is preliminary data.</text>
</comment>
<evidence type="ECO:0000313" key="2">
    <source>
        <dbReference type="EMBL" id="CEF97972.1"/>
    </source>
</evidence>
<feature type="domain" description="F-box" evidence="1">
    <location>
        <begin position="38"/>
        <end position="85"/>
    </location>
</feature>
<dbReference type="Proteomes" id="UP000009170">
    <property type="component" value="Unassembled WGS sequence"/>
</dbReference>
<reference evidence="3" key="1">
    <citation type="journal article" date="2006" name="Proc. Natl. Acad. Sci. U.S.A.">
        <title>Genome analysis of the smallest free-living eukaryote Ostreococcus tauri unveils many unique features.</title>
        <authorList>
            <person name="Derelle E."/>
            <person name="Ferraz C."/>
            <person name="Rombauts S."/>
            <person name="Rouze P."/>
            <person name="Worden A.Z."/>
            <person name="Robbens S."/>
            <person name="Partensky F."/>
            <person name="Degroeve S."/>
            <person name="Echeynie S."/>
            <person name="Cooke R."/>
            <person name="Saeys Y."/>
            <person name="Wuyts J."/>
            <person name="Jabbari K."/>
            <person name="Bowler C."/>
            <person name="Panaud O."/>
            <person name="Piegu B."/>
            <person name="Ball S.G."/>
            <person name="Ral J.-P."/>
            <person name="Bouget F.-Y."/>
            <person name="Piganeau G."/>
            <person name="De Baets B."/>
            <person name="Picard A."/>
            <person name="Delseny M."/>
            <person name="Demaille J."/>
            <person name="Van de Peer Y."/>
            <person name="Moreau H."/>
        </authorList>
    </citation>
    <scope>NUCLEOTIDE SEQUENCE [LARGE SCALE GENOMIC DNA]</scope>
    <source>
        <strain evidence="3">OTTH 0595 / CCAP 157/2 / RCC745</strain>
    </source>
</reference>
<dbReference type="CDD" id="cd09917">
    <property type="entry name" value="F-box_SF"/>
    <property type="match status" value="1"/>
</dbReference>
<dbReference type="Pfam" id="PF12937">
    <property type="entry name" value="F-box-like"/>
    <property type="match status" value="1"/>
</dbReference>
<dbReference type="PROSITE" id="PS50181">
    <property type="entry name" value="FBOX"/>
    <property type="match status" value="1"/>
</dbReference>
<organism evidence="2 3">
    <name type="scientific">Ostreococcus tauri</name>
    <name type="common">Marine green alga</name>
    <dbReference type="NCBI Taxonomy" id="70448"/>
    <lineage>
        <taxon>Eukaryota</taxon>
        <taxon>Viridiplantae</taxon>
        <taxon>Chlorophyta</taxon>
        <taxon>Mamiellophyceae</taxon>
        <taxon>Mamiellales</taxon>
        <taxon>Bathycoccaceae</taxon>
        <taxon>Ostreococcus</taxon>
    </lineage>
</organism>
<dbReference type="InParanoid" id="A0A090M5M7"/>
<dbReference type="RefSeq" id="XP_022839001.1">
    <property type="nucleotide sequence ID" value="XM_022984250.1"/>
</dbReference>
<evidence type="ECO:0000313" key="3">
    <source>
        <dbReference type="Proteomes" id="UP000009170"/>
    </source>
</evidence>
<dbReference type="InterPro" id="IPR036047">
    <property type="entry name" value="F-box-like_dom_sf"/>
</dbReference>
<gene>
    <name evidence="2" type="ORF">OT_ostta05g02310</name>
</gene>
<dbReference type="GeneID" id="34945831"/>
<protein>
    <submittedName>
        <fullName evidence="2">F-box domain</fullName>
    </submittedName>
</protein>
<dbReference type="EMBL" id="CAID01000005">
    <property type="protein sequence ID" value="CEF97972.1"/>
    <property type="molecule type" value="Genomic_DNA"/>
</dbReference>
<dbReference type="SMART" id="SM00256">
    <property type="entry name" value="FBOX"/>
    <property type="match status" value="1"/>
</dbReference>
<dbReference type="KEGG" id="ota:OT_ostta05g02310"/>
<evidence type="ECO:0000259" key="1">
    <source>
        <dbReference type="PROSITE" id="PS50181"/>
    </source>
</evidence>
<dbReference type="Gene3D" id="1.20.1280.50">
    <property type="match status" value="1"/>
</dbReference>
<reference evidence="2 3" key="2">
    <citation type="journal article" date="2014" name="BMC Genomics">
        <title>An improved genome of the model marine alga Ostreococcus tauri unfolds by assessing Illumina de novo assemblies.</title>
        <authorList>
            <person name="Blanc-Mathieu R."/>
            <person name="Verhelst B."/>
            <person name="Derelle E."/>
            <person name="Rombauts S."/>
            <person name="Bouget F.Y."/>
            <person name="Carre I."/>
            <person name="Chateau A."/>
            <person name="Eyre-Walker A."/>
            <person name="Grimsley N."/>
            <person name="Moreau H."/>
            <person name="Piegu B."/>
            <person name="Rivals E."/>
            <person name="Schackwitz W."/>
            <person name="Van de Peer Y."/>
            <person name="Piganeau G."/>
        </authorList>
    </citation>
    <scope>NUCLEOTIDE SEQUENCE [LARGE SCALE GENOMIC DNA]</scope>
    <source>
        <strain evidence="3">OTTH 0595 / CCAP 157/2 / RCC745</strain>
    </source>
</reference>
<name>A0A090M5M7_OSTTA</name>
<sequence>MTSYALAAWRPRPASPVPGSSTVIPRHRSTHAKPLATCALVDELPDELVELVLDHLCGTDLARAECVSRRLRRLALRDDGRWRDALRRDFGDAFAPPQGVAVPRGALKAEYKRAVETLKAIVTGRYGECDSRTRVRVGTRIYA</sequence>
<accession>A0A090M5M7</accession>
<dbReference type="AlphaFoldDB" id="A0A090M5M7"/>
<proteinExistence type="predicted"/>
<dbReference type="SUPFAM" id="SSF81383">
    <property type="entry name" value="F-box domain"/>
    <property type="match status" value="1"/>
</dbReference>
<dbReference type="InterPro" id="IPR001810">
    <property type="entry name" value="F-box_dom"/>
</dbReference>
<keyword evidence="3" id="KW-1185">Reference proteome</keyword>